<proteinExistence type="predicted"/>
<reference evidence="1 2" key="1">
    <citation type="submission" date="2016-10" db="EMBL/GenBank/DDBJ databases">
        <authorList>
            <person name="de Groot N.N."/>
        </authorList>
    </citation>
    <scope>NUCLEOTIDE SEQUENCE [LARGE SCALE GENOMIC DNA]</scope>
    <source>
        <strain evidence="1 2">CGMCC 1.6291</strain>
    </source>
</reference>
<organism evidence="1 2">
    <name type="scientific">Aquisalimonas asiatica</name>
    <dbReference type="NCBI Taxonomy" id="406100"/>
    <lineage>
        <taxon>Bacteria</taxon>
        <taxon>Pseudomonadati</taxon>
        <taxon>Pseudomonadota</taxon>
        <taxon>Gammaproteobacteria</taxon>
        <taxon>Chromatiales</taxon>
        <taxon>Ectothiorhodospiraceae</taxon>
        <taxon>Aquisalimonas</taxon>
    </lineage>
</organism>
<sequence>DFEPYVRRLPTYGGGSYYQIVLLHRTEDIVITTPDSPREHWEVMLAWEELYRFMDTSQPLPDTPEYECTRHLDPVTADHDRRHGRPERYWRELDPERGREFEERAIAAAKAFPVGRSRQEALARGWTPSGVGEGDWQ</sequence>
<gene>
    <name evidence="1" type="ORF">SAMN04488052_1031</name>
</gene>
<accession>A0A1H8SJA6</accession>
<evidence type="ECO:0000313" key="2">
    <source>
        <dbReference type="Proteomes" id="UP000199657"/>
    </source>
</evidence>
<name>A0A1H8SJA6_9GAMM</name>
<dbReference type="AlphaFoldDB" id="A0A1H8SJA6"/>
<protein>
    <submittedName>
        <fullName evidence="1">Uncharacterized protein</fullName>
    </submittedName>
</protein>
<keyword evidence="2" id="KW-1185">Reference proteome</keyword>
<feature type="non-terminal residue" evidence="1">
    <location>
        <position position="1"/>
    </location>
</feature>
<evidence type="ECO:0000313" key="1">
    <source>
        <dbReference type="EMBL" id="SEO78637.1"/>
    </source>
</evidence>
<dbReference type="Proteomes" id="UP000199657">
    <property type="component" value="Unassembled WGS sequence"/>
</dbReference>
<dbReference type="EMBL" id="FOEG01000003">
    <property type="protein sequence ID" value="SEO78637.1"/>
    <property type="molecule type" value="Genomic_DNA"/>
</dbReference>